<reference evidence="6" key="1">
    <citation type="submission" date="2015-09" db="EMBL/GenBank/DDBJ databases">
        <authorList>
            <person name="Sai Rama Sridatta P."/>
        </authorList>
    </citation>
    <scope>NUCLEOTIDE SEQUENCE [LARGE SCALE GENOMIC DNA]</scope>
</reference>
<evidence type="ECO:0000256" key="2">
    <source>
        <dbReference type="SAM" id="MobiDB-lite"/>
    </source>
</evidence>
<dbReference type="STRING" id="8187.ENSLCAP00010001909"/>
<evidence type="ECO:0000256" key="1">
    <source>
        <dbReference type="ARBA" id="ARBA00006535"/>
    </source>
</evidence>
<dbReference type="Gene3D" id="2.60.120.920">
    <property type="match status" value="1"/>
</dbReference>
<evidence type="ECO:0000313" key="5">
    <source>
        <dbReference type="Ensembl" id="ENSLCAP00010001909.1"/>
    </source>
</evidence>
<accession>A0A4W6BMG1</accession>
<dbReference type="InterPro" id="IPR035782">
    <property type="entry name" value="SPRY_RanBP9/10"/>
</dbReference>
<sequence>MSGQSSGCGFLMSVVVHGDAALNEQEKELNQRLRRLYPAVNENETPLPRSWSPKDKFSYIGLSQNNLRVHYKGHGKTPKDAASVRATHPIPAACGVYYFEVKIISKGRDGYMGIGLSAQGVNMNRLPGWDKHSYGYHGDDGHSFCSSGTGQPYGPTFTTGDVIGCCVNLINNTCFYTKNGHSLGIAFTDLPLNLYPTVGLQTPGEVVDANFGQHPFVFDIEDYMREWRTKIQAQIDRFPIGEREGEWQSMIQKMVASYLVHHSYCATAEAFAKSTDQAVHEELASIKNRQKIQKLVLSGRMGEAIETTQQLYPNLLERNPDLLFMLKVRQFIEMVNGTDSEVRCLGGRSPKSQDSYPGSPRPFSSPSHKASSSQPYLPGFDTNCCNGVTSNKSHSSSPHSHKPCPPGSGSALPASDISINGSRSQQAITSNDVDMEVDHFTNGVTESSSNGFLNGSSKHTAEPDDCDADMEVESAQSKRQLCGGSQAAIERMIHFGRELQSMSEHLRRECGKNSANKKMLKDAFSLLAYSDPWNSPVGYQLDAIQREPVCSTLNSAILETHNLPKQPPLAQAVGQAAQCLAIMARTGSGSCAFASVDDYLH</sequence>
<dbReference type="AlphaFoldDB" id="A0A4W6BMG1"/>
<gene>
    <name evidence="5" type="primary">RANBP9</name>
    <name evidence="7" type="synonym">ranbp9</name>
</gene>
<dbReference type="Ensembl" id="ENSLCAT00010001976.1">
    <property type="protein sequence ID" value="ENSLCAP00010001909.1"/>
    <property type="gene ID" value="ENSLCAG00010001065.1"/>
</dbReference>
<feature type="compositionally biased region" description="Polar residues" evidence="2">
    <location>
        <begin position="417"/>
        <end position="426"/>
    </location>
</feature>
<dbReference type="InterPro" id="IPR006594">
    <property type="entry name" value="LisH"/>
</dbReference>
<dbReference type="InterPro" id="IPR003877">
    <property type="entry name" value="SPRY_dom"/>
</dbReference>
<reference evidence="7" key="2">
    <citation type="submission" date="2025-04" db="UniProtKB">
        <authorList>
            <consortium name="RefSeq"/>
        </authorList>
    </citation>
    <scope>IDENTIFICATION</scope>
    <source>
        <tissue evidence="7">Brain</tissue>
    </source>
</reference>
<feature type="domain" description="B30.2/SPRY" evidence="3">
    <location>
        <begin position="29"/>
        <end position="216"/>
    </location>
</feature>
<evidence type="ECO:0000313" key="6">
    <source>
        <dbReference type="Proteomes" id="UP000314980"/>
    </source>
</evidence>
<dbReference type="SMART" id="SM00449">
    <property type="entry name" value="SPRY"/>
    <property type="match status" value="1"/>
</dbReference>
<dbReference type="InterPro" id="IPR013320">
    <property type="entry name" value="ConA-like_dom_sf"/>
</dbReference>
<dbReference type="InterPro" id="IPR001870">
    <property type="entry name" value="B30.2/SPRY"/>
</dbReference>
<dbReference type="GeneTree" id="ENSGT00940000157305"/>
<feature type="region of interest" description="Disordered" evidence="2">
    <location>
        <begin position="443"/>
        <end position="463"/>
    </location>
</feature>
<keyword evidence="6" id="KW-1185">Reference proteome</keyword>
<dbReference type="FunFam" id="2.60.120.920:FF:000011">
    <property type="entry name" value="RAN binding protein 10"/>
    <property type="match status" value="1"/>
</dbReference>
<comment type="similarity">
    <text evidence="1">Belongs to the RANBP9/10 family.</text>
</comment>
<dbReference type="SMART" id="SM00668">
    <property type="entry name" value="CTLH"/>
    <property type="match status" value="1"/>
</dbReference>
<feature type="compositionally biased region" description="Low complexity" evidence="2">
    <location>
        <begin position="364"/>
        <end position="373"/>
    </location>
</feature>
<dbReference type="InterPro" id="IPR024964">
    <property type="entry name" value="CTLH/CRA"/>
</dbReference>
<protein>
    <submittedName>
        <fullName evidence="5 7">Ran-binding protein 9</fullName>
    </submittedName>
</protein>
<dbReference type="SMART" id="SM00667">
    <property type="entry name" value="LisH"/>
    <property type="match status" value="1"/>
</dbReference>
<dbReference type="PANTHER" id="PTHR12864">
    <property type="entry name" value="RAN BINDING PROTEIN 9-RELATED"/>
    <property type="match status" value="1"/>
</dbReference>
<dbReference type="SMART" id="SM00757">
    <property type="entry name" value="CRA"/>
    <property type="match status" value="1"/>
</dbReference>
<dbReference type="KEGG" id="lcf:108884764"/>
<dbReference type="InParanoid" id="A0A4W6BMG1"/>
<dbReference type="Proteomes" id="UP000314980">
    <property type="component" value="Unassembled WGS sequence"/>
</dbReference>
<dbReference type="InterPro" id="IPR006595">
    <property type="entry name" value="CTLH_C"/>
</dbReference>
<feature type="compositionally biased region" description="Polar residues" evidence="2">
    <location>
        <begin position="443"/>
        <end position="458"/>
    </location>
</feature>
<dbReference type="InterPro" id="IPR050618">
    <property type="entry name" value="Ubq-SigPath_Reg"/>
</dbReference>
<dbReference type="CDD" id="cd12909">
    <property type="entry name" value="SPRY_RanBP9_10"/>
    <property type="match status" value="1"/>
</dbReference>
<organism evidence="5 6">
    <name type="scientific">Lates calcarifer</name>
    <name type="common">Barramundi</name>
    <name type="synonym">Holocentrus calcarifer</name>
    <dbReference type="NCBI Taxonomy" id="8187"/>
    <lineage>
        <taxon>Eukaryota</taxon>
        <taxon>Metazoa</taxon>
        <taxon>Chordata</taxon>
        <taxon>Craniata</taxon>
        <taxon>Vertebrata</taxon>
        <taxon>Euteleostomi</taxon>
        <taxon>Actinopterygii</taxon>
        <taxon>Neopterygii</taxon>
        <taxon>Teleostei</taxon>
        <taxon>Neoteleostei</taxon>
        <taxon>Acanthomorphata</taxon>
        <taxon>Carangaria</taxon>
        <taxon>Carangaria incertae sedis</taxon>
        <taxon>Centropomidae</taxon>
        <taxon>Lates</taxon>
    </lineage>
</organism>
<dbReference type="GeneID" id="108884764"/>
<dbReference type="RefSeq" id="XP_018534353.1">
    <property type="nucleotide sequence ID" value="XM_018678837.2"/>
</dbReference>
<feature type="region of interest" description="Disordered" evidence="2">
    <location>
        <begin position="343"/>
        <end position="375"/>
    </location>
</feature>
<dbReference type="SUPFAM" id="SSF49899">
    <property type="entry name" value="Concanavalin A-like lectins/glucanases"/>
    <property type="match status" value="1"/>
</dbReference>
<dbReference type="Pfam" id="PF10607">
    <property type="entry name" value="CTLH"/>
    <property type="match status" value="2"/>
</dbReference>
<reference evidence="5" key="3">
    <citation type="submission" date="2025-05" db="UniProtKB">
        <authorList>
            <consortium name="Ensembl"/>
        </authorList>
    </citation>
    <scope>IDENTIFICATION</scope>
</reference>
<evidence type="ECO:0000313" key="7">
    <source>
        <dbReference type="RefSeq" id="XP_018534353.1"/>
    </source>
</evidence>
<dbReference type="PROSITE" id="PS50188">
    <property type="entry name" value="B302_SPRY"/>
    <property type="match status" value="1"/>
</dbReference>
<name>A0A4W6BMG1_LATCA</name>
<dbReference type="OrthoDB" id="25503at2759"/>
<feature type="domain" description="CTLH" evidence="4">
    <location>
        <begin position="285"/>
        <end position="342"/>
    </location>
</feature>
<dbReference type="Pfam" id="PF08513">
    <property type="entry name" value="LisH"/>
    <property type="match status" value="1"/>
</dbReference>
<dbReference type="Proteomes" id="UP000694890">
    <property type="component" value="Linkage group LG4"/>
</dbReference>
<evidence type="ECO:0000259" key="3">
    <source>
        <dbReference type="PROSITE" id="PS50188"/>
    </source>
</evidence>
<feature type="region of interest" description="Disordered" evidence="2">
    <location>
        <begin position="389"/>
        <end position="426"/>
    </location>
</feature>
<evidence type="ECO:0000259" key="4">
    <source>
        <dbReference type="PROSITE" id="PS50897"/>
    </source>
</evidence>
<dbReference type="PROSITE" id="PS50897">
    <property type="entry name" value="CTLH"/>
    <property type="match status" value="1"/>
</dbReference>
<dbReference type="CTD" id="10048"/>
<proteinExistence type="inferred from homology"/>
<dbReference type="InterPro" id="IPR013144">
    <property type="entry name" value="CRA_dom"/>
</dbReference>
<dbReference type="PROSITE" id="PS50896">
    <property type="entry name" value="LISH"/>
    <property type="match status" value="1"/>
</dbReference>
<dbReference type="Pfam" id="PF00622">
    <property type="entry name" value="SPRY"/>
    <property type="match status" value="1"/>
</dbReference>
<dbReference type="InterPro" id="IPR043136">
    <property type="entry name" value="B30.2/SPRY_sf"/>
</dbReference>